<dbReference type="AlphaFoldDB" id="A0A6V6Z688"/>
<protein>
    <submittedName>
        <fullName evidence="1">Uncharacterized protein</fullName>
    </submittedName>
</protein>
<reference evidence="1 2" key="1">
    <citation type="submission" date="2020-06" db="EMBL/GenBank/DDBJ databases">
        <authorList>
            <person name="Criscuolo A."/>
        </authorList>
    </citation>
    <scope>NUCLEOTIDE SEQUENCE [LARGE SCALE GENOMIC DNA]</scope>
    <source>
        <strain evidence="2">CIP 111411</strain>
    </source>
</reference>
<gene>
    <name evidence="1" type="ORF">FLAT13_03648</name>
</gene>
<comment type="caution">
    <text evidence="1">The sequence shown here is derived from an EMBL/GenBank/DDBJ whole genome shotgun (WGS) entry which is preliminary data.</text>
</comment>
<dbReference type="RefSeq" id="WP_180909890.1">
    <property type="nucleotide sequence ID" value="NZ_CAIJDP010000080.1"/>
</dbReference>
<evidence type="ECO:0000313" key="2">
    <source>
        <dbReference type="Proteomes" id="UP000530060"/>
    </source>
</evidence>
<organism evidence="1 2">
    <name type="scientific">Flavobacterium salmonis</name>
    <dbReference type="NCBI Taxonomy" id="2654844"/>
    <lineage>
        <taxon>Bacteria</taxon>
        <taxon>Pseudomonadati</taxon>
        <taxon>Bacteroidota</taxon>
        <taxon>Flavobacteriia</taxon>
        <taxon>Flavobacteriales</taxon>
        <taxon>Flavobacteriaceae</taxon>
        <taxon>Flavobacterium</taxon>
    </lineage>
</organism>
<dbReference type="Proteomes" id="UP000530060">
    <property type="component" value="Unassembled WGS sequence"/>
</dbReference>
<accession>A0A6V6Z688</accession>
<keyword evidence="2" id="KW-1185">Reference proteome</keyword>
<sequence length="733" mass="82270">MSENTKIVQCFLPAMVAGKYTTEVNQHIIKDNVSIQDIKKTFDFGVDAARFTLNPNDIYSVYPPTNKSGNYSESLPHVVFTRRTLPWERTLDGQLPVFQRSTTPEEKRNPQDLPPVPWMALLLFEEEEMNHLQINKNTLAAVVQPNTEDGIIRPEIFDTKASTRDVLKLMEWEKATDGCFTIDLTKEQFETSIPSMKSLSLLAHAKEVSIENKDKEGITDINADGNGVFSVIVGNRLPSSGKQNTAILVSLEGYTNYLRDASPKKNIPAETKIRLVVLASWNFIDSGNASFLQLANSFEIKSINIQRENEAIELRPYFVSGYVPLEHLTRTGANTIAWYHGPFVPKLLPATSKTISFSSSDAALRYDDATGLFDVSYATAWQLGRILALQNQEFSKTMLNWCISQTQIEAGKTKEAVINAILEDESDIHLKDKVIRYLGELNAIKTVAFSERISDLDLKIPKEVKIFLNNLYKLNGIPFSYLLPHEFLLEKEHSKKNEAYTGTLSVFYVDPNWIEALLDGALSIGRMHNNDSLLEMAVSGNFIDGYTTESLIIDDNKNIDGRKLNTTGFLFRSDLVSGWRGLEITAFDADNKVLPALRFERIDTDIFLGVFNGIITSITIKQPYEGLHFGIKTSKSGYNKNLKNEDGTNQKIIDGTADVNKELNEGLINNGIIDIAGLANVMHQKLIEKNWMNTTGKSSGKYFTSAEFAYQMADSPVKKDILINIQNTKNHEQ</sequence>
<proteinExistence type="predicted"/>
<dbReference type="EMBL" id="CAIJDP010000080">
    <property type="protein sequence ID" value="CAD0007109.1"/>
    <property type="molecule type" value="Genomic_DNA"/>
</dbReference>
<name>A0A6V6Z688_9FLAO</name>
<evidence type="ECO:0000313" key="1">
    <source>
        <dbReference type="EMBL" id="CAD0007109.1"/>
    </source>
</evidence>